<dbReference type="PROSITE" id="PS00624">
    <property type="entry name" value="GMC_OXRED_2"/>
    <property type="match status" value="1"/>
</dbReference>
<dbReference type="OMA" id="LADHMIF"/>
<evidence type="ECO:0000259" key="5">
    <source>
        <dbReference type="PROSITE" id="PS00624"/>
    </source>
</evidence>
<dbReference type="AlphaFoldDB" id="A0A177DEY2"/>
<feature type="binding site" evidence="3">
    <location>
        <position position="223"/>
    </location>
    <ligand>
        <name>FAD</name>
        <dbReference type="ChEBI" id="CHEBI:57692"/>
    </ligand>
</feature>
<dbReference type="PIRSF" id="PIRSF000137">
    <property type="entry name" value="Alcohol_oxidase"/>
    <property type="match status" value="1"/>
</dbReference>
<dbReference type="SUPFAM" id="SSF51905">
    <property type="entry name" value="FAD/NAD(P)-binding domain"/>
    <property type="match status" value="1"/>
</dbReference>
<comment type="similarity">
    <text evidence="1">Belongs to the GMC oxidoreductase family.</text>
</comment>
<dbReference type="InterPro" id="IPR012132">
    <property type="entry name" value="GMC_OxRdtase"/>
</dbReference>
<feature type="region of interest" description="Disordered" evidence="4">
    <location>
        <begin position="135"/>
        <end position="156"/>
    </location>
</feature>
<evidence type="ECO:0000313" key="6">
    <source>
        <dbReference type="EMBL" id="OAG17369.1"/>
    </source>
</evidence>
<keyword evidence="7" id="KW-1185">Reference proteome</keyword>
<accession>A0A177DEY2</accession>
<dbReference type="Pfam" id="PF00732">
    <property type="entry name" value="GMC_oxred_N"/>
    <property type="match status" value="1"/>
</dbReference>
<dbReference type="GO" id="GO:0050660">
    <property type="term" value="F:flavin adenine dinucleotide binding"/>
    <property type="evidence" value="ECO:0007669"/>
    <property type="project" value="InterPro"/>
</dbReference>
<evidence type="ECO:0000256" key="4">
    <source>
        <dbReference type="SAM" id="MobiDB-lite"/>
    </source>
</evidence>
<evidence type="ECO:0000313" key="7">
    <source>
        <dbReference type="Proteomes" id="UP000077248"/>
    </source>
</evidence>
<protein>
    <submittedName>
        <fullName evidence="6">Putative glucose dehydrogenase</fullName>
    </submittedName>
</protein>
<dbReference type="PANTHER" id="PTHR11552:SF123">
    <property type="entry name" value="GMC OXIDOREDUCTASE (AFU_ORTHOLOGUE AFUA_2G01770)-RELATED"/>
    <property type="match status" value="1"/>
</dbReference>
<sequence length="552" mass="59739">MAASTMADVIIVGGGIAGTVIASRLQERKPSLSIVVIEAGADPAGNPYVTDPAAAANLHFSEFDYNYLTTPQEHLDGNPKRNVGFKGLGGGSVINTGGWIRGDAQDYDEWARDVGDSRWSYEGLLPYFKRTEKHFDPDADPSQHGHDGLMHTASVSSSGRQFPLRQNVLKLWSNLGIPHIHDLNDGRPQGISDLVENFENGKRQMTQSVFPLKGVKVLTSTLVRRVLFDDAKIAVGVELANGQRIDVNNGGQVIITAGAYRTPQVLMLSGIGDHFQLSEHEIPTIVDLPSVGQNLHDHLMLYRYWKLRHPEQGLAVGSPLFGGPNYDKGGPVDFLVRAPIPTNPLKSAIEKDEGPVSDEHPLLKGPRTHLEMLLLYIAVGAEAQGLQIPIDGSSIMTFFMGCLPTSRGSVTLASSDPATNPIINPNYYATEADRHVMREGFRMQTDLMFNSAEGKELVESEYIPPGLPASVQVEADATIDARIKLGAGTTYHPAGTAAMGRVVDGSLRVHGVKNLRVADASIIPKPLAAHYQVPVYAIAEQAVDIILAECFK</sequence>
<feature type="active site" description="Proton donor" evidence="2">
    <location>
        <position position="492"/>
    </location>
</feature>
<feature type="compositionally biased region" description="Basic and acidic residues" evidence="4">
    <location>
        <begin position="135"/>
        <end position="149"/>
    </location>
</feature>
<dbReference type="InterPro" id="IPR036188">
    <property type="entry name" value="FAD/NAD-bd_sf"/>
</dbReference>
<reference evidence="6 7" key="1">
    <citation type="submission" date="2016-05" db="EMBL/GenBank/DDBJ databases">
        <title>Comparative analysis of secretome profiles of manganese(II)-oxidizing ascomycete fungi.</title>
        <authorList>
            <consortium name="DOE Joint Genome Institute"/>
            <person name="Zeiner C.A."/>
            <person name="Purvine S.O."/>
            <person name="Zink E.M."/>
            <person name="Wu S."/>
            <person name="Pasa-Tolic L."/>
            <person name="Chaput D.L."/>
            <person name="Haridas S."/>
            <person name="Grigoriev I.V."/>
            <person name="Santelli C.M."/>
            <person name="Hansel C.M."/>
        </authorList>
    </citation>
    <scope>NUCLEOTIDE SEQUENCE [LARGE SCALE GENOMIC DNA]</scope>
    <source>
        <strain evidence="6 7">SRC1lrK2f</strain>
    </source>
</reference>
<name>A0A177DEY2_ALTAL</name>
<dbReference type="GO" id="GO:0016614">
    <property type="term" value="F:oxidoreductase activity, acting on CH-OH group of donors"/>
    <property type="evidence" value="ECO:0007669"/>
    <property type="project" value="InterPro"/>
</dbReference>
<dbReference type="SUPFAM" id="SSF54373">
    <property type="entry name" value="FAD-linked reductases, C-terminal domain"/>
    <property type="match status" value="1"/>
</dbReference>
<comment type="cofactor">
    <cofactor evidence="3">
        <name>FAD</name>
        <dbReference type="ChEBI" id="CHEBI:57692"/>
    </cofactor>
</comment>
<proteinExistence type="inferred from homology"/>
<dbReference type="KEGG" id="aalt:CC77DRAFT_288573"/>
<dbReference type="VEuPathDB" id="FungiDB:CC77DRAFT_288573"/>
<evidence type="ECO:0000256" key="1">
    <source>
        <dbReference type="ARBA" id="ARBA00010790"/>
    </source>
</evidence>
<feature type="active site" description="Proton acceptor" evidence="2">
    <location>
        <position position="530"/>
    </location>
</feature>
<dbReference type="InterPro" id="IPR000172">
    <property type="entry name" value="GMC_OxRdtase_N"/>
</dbReference>
<dbReference type="Pfam" id="PF05199">
    <property type="entry name" value="GMC_oxred_C"/>
    <property type="match status" value="1"/>
</dbReference>
<dbReference type="RefSeq" id="XP_018382790.1">
    <property type="nucleotide sequence ID" value="XM_018531070.1"/>
</dbReference>
<dbReference type="GeneID" id="29116664"/>
<dbReference type="Gene3D" id="3.30.560.10">
    <property type="entry name" value="Glucose Oxidase, domain 3"/>
    <property type="match status" value="1"/>
</dbReference>
<keyword evidence="3" id="KW-0274">FAD</keyword>
<dbReference type="Proteomes" id="UP000077248">
    <property type="component" value="Unassembled WGS sequence"/>
</dbReference>
<dbReference type="PANTHER" id="PTHR11552">
    <property type="entry name" value="GLUCOSE-METHANOL-CHOLINE GMC OXIDOREDUCTASE"/>
    <property type="match status" value="1"/>
</dbReference>
<evidence type="ECO:0000256" key="3">
    <source>
        <dbReference type="PIRSR" id="PIRSR000137-2"/>
    </source>
</evidence>
<organism evidence="6 7">
    <name type="scientific">Alternaria alternata</name>
    <name type="common">Alternaria rot fungus</name>
    <name type="synonym">Torula alternata</name>
    <dbReference type="NCBI Taxonomy" id="5599"/>
    <lineage>
        <taxon>Eukaryota</taxon>
        <taxon>Fungi</taxon>
        <taxon>Dikarya</taxon>
        <taxon>Ascomycota</taxon>
        <taxon>Pezizomycotina</taxon>
        <taxon>Dothideomycetes</taxon>
        <taxon>Pleosporomycetidae</taxon>
        <taxon>Pleosporales</taxon>
        <taxon>Pleosporineae</taxon>
        <taxon>Pleosporaceae</taxon>
        <taxon>Alternaria</taxon>
        <taxon>Alternaria sect. Alternaria</taxon>
        <taxon>Alternaria alternata complex</taxon>
    </lineage>
</organism>
<dbReference type="Gene3D" id="3.50.50.60">
    <property type="entry name" value="FAD/NAD(P)-binding domain"/>
    <property type="match status" value="1"/>
</dbReference>
<keyword evidence="3" id="KW-0285">Flavoprotein</keyword>
<dbReference type="EMBL" id="KV441487">
    <property type="protein sequence ID" value="OAG17369.1"/>
    <property type="molecule type" value="Genomic_DNA"/>
</dbReference>
<feature type="domain" description="Glucose-methanol-choline oxidoreductase N-terminal" evidence="5">
    <location>
        <begin position="258"/>
        <end position="272"/>
    </location>
</feature>
<dbReference type="InterPro" id="IPR007867">
    <property type="entry name" value="GMC_OxRtase_C"/>
</dbReference>
<evidence type="ECO:0000256" key="2">
    <source>
        <dbReference type="PIRSR" id="PIRSR000137-1"/>
    </source>
</evidence>
<gene>
    <name evidence="6" type="ORF">CC77DRAFT_288573</name>
</gene>